<keyword evidence="4" id="KW-1185">Reference proteome</keyword>
<dbReference type="GO" id="GO:0004519">
    <property type="term" value="F:endonuclease activity"/>
    <property type="evidence" value="ECO:0007669"/>
    <property type="project" value="UniProtKB-KW"/>
</dbReference>
<dbReference type="RefSeq" id="WP_091684249.1">
    <property type="nucleotide sequence ID" value="NZ_BAABFM010000006.1"/>
</dbReference>
<keyword evidence="3" id="KW-0378">Hydrolase</keyword>
<dbReference type="InterPro" id="IPR011856">
    <property type="entry name" value="tRNA_endonuc-like_dom_sf"/>
</dbReference>
<evidence type="ECO:0000256" key="2">
    <source>
        <dbReference type="HAMAP-Rule" id="MF_00048"/>
    </source>
</evidence>
<dbReference type="InterPro" id="IPR003509">
    <property type="entry name" value="UPF0102_YraN-like"/>
</dbReference>
<dbReference type="Pfam" id="PF02021">
    <property type="entry name" value="UPF0102"/>
    <property type="match status" value="1"/>
</dbReference>
<dbReference type="EMBL" id="FOWD01000003">
    <property type="protein sequence ID" value="SFN87742.1"/>
    <property type="molecule type" value="Genomic_DNA"/>
</dbReference>
<reference evidence="3 4" key="1">
    <citation type="submission" date="2016-10" db="EMBL/GenBank/DDBJ databases">
        <authorList>
            <person name="de Groot N.N."/>
        </authorList>
    </citation>
    <scope>NUCLEOTIDE SEQUENCE [LARGE SCALE GENOMIC DNA]</scope>
    <source>
        <strain evidence="3 4">DSM 1283</strain>
    </source>
</reference>
<sequence>MYNKRSIGKEFEQKAVEYLILQGYKIIITNFQCRTGEIDIIAEQDNYLIFIEVKYRTNSAKGMPHEAVDIRKIKKISKTARYYMFINNISMETPCRFDVVLILNQEISLIQDAFQAIF</sequence>
<dbReference type="Proteomes" id="UP000198806">
    <property type="component" value="Unassembled WGS sequence"/>
</dbReference>
<protein>
    <recommendedName>
        <fullName evidence="2">UPF0102 protein SAMN04489757_103132</fullName>
    </recommendedName>
</protein>
<comment type="similarity">
    <text evidence="1 2">Belongs to the UPF0102 family.</text>
</comment>
<dbReference type="NCBIfam" id="TIGR00252">
    <property type="entry name" value="YraN family protein"/>
    <property type="match status" value="1"/>
</dbReference>
<name>A0A1I5CLI2_9FIRM</name>
<dbReference type="SUPFAM" id="SSF52980">
    <property type="entry name" value="Restriction endonuclease-like"/>
    <property type="match status" value="1"/>
</dbReference>
<dbReference type="STRING" id="1527.SAMN04489757_103132"/>
<dbReference type="PANTHER" id="PTHR34039">
    <property type="entry name" value="UPF0102 PROTEIN YRAN"/>
    <property type="match status" value="1"/>
</dbReference>
<dbReference type="NCBIfam" id="NF009150">
    <property type="entry name" value="PRK12497.1-3"/>
    <property type="match status" value="1"/>
</dbReference>
<evidence type="ECO:0000313" key="4">
    <source>
        <dbReference type="Proteomes" id="UP000198806"/>
    </source>
</evidence>
<organism evidence="3 4">
    <name type="scientific">Anaerocolumna aminovalerica</name>
    <dbReference type="NCBI Taxonomy" id="1527"/>
    <lineage>
        <taxon>Bacteria</taxon>
        <taxon>Bacillati</taxon>
        <taxon>Bacillota</taxon>
        <taxon>Clostridia</taxon>
        <taxon>Lachnospirales</taxon>
        <taxon>Lachnospiraceae</taxon>
        <taxon>Anaerocolumna</taxon>
    </lineage>
</organism>
<proteinExistence type="inferred from homology"/>
<accession>A0A1I5CLI2</accession>
<dbReference type="OrthoDB" id="9802516at2"/>
<dbReference type="AlphaFoldDB" id="A0A1I5CLI2"/>
<keyword evidence="3" id="KW-0255">Endonuclease</keyword>
<evidence type="ECO:0000313" key="3">
    <source>
        <dbReference type="EMBL" id="SFN87742.1"/>
    </source>
</evidence>
<keyword evidence="3" id="KW-0540">Nuclease</keyword>
<evidence type="ECO:0000256" key="1">
    <source>
        <dbReference type="ARBA" id="ARBA00006738"/>
    </source>
</evidence>
<dbReference type="InterPro" id="IPR011335">
    <property type="entry name" value="Restrct_endonuc-II-like"/>
</dbReference>
<dbReference type="Gene3D" id="3.40.1350.10">
    <property type="match status" value="1"/>
</dbReference>
<dbReference type="GO" id="GO:0003676">
    <property type="term" value="F:nucleic acid binding"/>
    <property type="evidence" value="ECO:0007669"/>
    <property type="project" value="InterPro"/>
</dbReference>
<dbReference type="PANTHER" id="PTHR34039:SF1">
    <property type="entry name" value="UPF0102 PROTEIN YRAN"/>
    <property type="match status" value="1"/>
</dbReference>
<dbReference type="HAMAP" id="MF_00048">
    <property type="entry name" value="UPF0102"/>
    <property type="match status" value="1"/>
</dbReference>
<gene>
    <name evidence="3" type="ORF">SAMN04489757_103132</name>
</gene>
<dbReference type="CDD" id="cd20736">
    <property type="entry name" value="PoNe_Nuclease"/>
    <property type="match status" value="1"/>
</dbReference>